<evidence type="ECO:0000313" key="5">
    <source>
        <dbReference type="Proteomes" id="UP000255417"/>
    </source>
</evidence>
<dbReference type="PANTHER" id="PTHR30461:SF2">
    <property type="entry name" value="SERINE RECOMBINASE PINE-RELATED"/>
    <property type="match status" value="1"/>
</dbReference>
<dbReference type="GO" id="GO:0000150">
    <property type="term" value="F:DNA strand exchange activity"/>
    <property type="evidence" value="ECO:0007669"/>
    <property type="project" value="InterPro"/>
</dbReference>
<evidence type="ECO:0000256" key="1">
    <source>
        <dbReference type="ARBA" id="ARBA00023125"/>
    </source>
</evidence>
<gene>
    <name evidence="4" type="primary">hin</name>
    <name evidence="4" type="ORF">NCTC12872_02023</name>
</gene>
<dbReference type="PROSITE" id="PS51736">
    <property type="entry name" value="RECOMBINASES_3"/>
    <property type="match status" value="1"/>
</dbReference>
<organism evidence="4 5">
    <name type="scientific">Phocoenobacter uteri</name>
    <dbReference type="NCBI Taxonomy" id="146806"/>
    <lineage>
        <taxon>Bacteria</taxon>
        <taxon>Pseudomonadati</taxon>
        <taxon>Pseudomonadota</taxon>
        <taxon>Gammaproteobacteria</taxon>
        <taxon>Pasteurellales</taxon>
        <taxon>Pasteurellaceae</taxon>
        <taxon>Phocoenobacter</taxon>
    </lineage>
</organism>
<evidence type="ECO:0000313" key="4">
    <source>
        <dbReference type="EMBL" id="SUB76395.1"/>
    </source>
</evidence>
<feature type="domain" description="Resolvase/invertase-type recombinase catalytic" evidence="3">
    <location>
        <begin position="2"/>
        <end position="139"/>
    </location>
</feature>
<keyword evidence="5" id="KW-1185">Reference proteome</keyword>
<reference evidence="4 5" key="1">
    <citation type="submission" date="2018-06" db="EMBL/GenBank/DDBJ databases">
        <authorList>
            <consortium name="Pathogen Informatics"/>
            <person name="Doyle S."/>
        </authorList>
    </citation>
    <scope>NUCLEOTIDE SEQUENCE [LARGE SCALE GENOMIC DNA]</scope>
    <source>
        <strain evidence="4 5">NCTC12872</strain>
    </source>
</reference>
<dbReference type="SMART" id="SM00857">
    <property type="entry name" value="Resolvase"/>
    <property type="match status" value="1"/>
</dbReference>
<dbReference type="GO" id="GO:0003677">
    <property type="term" value="F:DNA binding"/>
    <property type="evidence" value="ECO:0007669"/>
    <property type="project" value="UniProtKB-KW"/>
</dbReference>
<protein>
    <submittedName>
        <fullName evidence="4">DNA-invertase hin</fullName>
    </submittedName>
</protein>
<dbReference type="Proteomes" id="UP000255417">
    <property type="component" value="Unassembled WGS sequence"/>
</dbReference>
<dbReference type="InterPro" id="IPR050639">
    <property type="entry name" value="SSR_resolvase"/>
</dbReference>
<dbReference type="AlphaFoldDB" id="A0A379DFN1"/>
<evidence type="ECO:0000256" key="2">
    <source>
        <dbReference type="ARBA" id="ARBA00023172"/>
    </source>
</evidence>
<sequence>MAKIGFARVSTREQYLTEQVEQLKKAGCIKIFEGKNSGKKDTNALRLKELLNYVRHDDIVIVTKLDRLGRSTMQVLNAINDFNEKGVGFKTLDGSIDTTKKNDPISTALLQVLAMVAELERNFIVSRTQEGRIRTGKKGGRPRALSDGKFAEFKKDLKKGFSISMLMSKYQLSEATVVRYKRKLK</sequence>
<keyword evidence="2" id="KW-0233">DNA recombination</keyword>
<keyword evidence="1" id="KW-0238">DNA-binding</keyword>
<dbReference type="InterPro" id="IPR006119">
    <property type="entry name" value="Resolv_N"/>
</dbReference>
<dbReference type="RefSeq" id="WP_115316477.1">
    <property type="nucleotide sequence ID" value="NZ_LWIF01000002.1"/>
</dbReference>
<dbReference type="CDD" id="cd03768">
    <property type="entry name" value="SR_ResInv"/>
    <property type="match status" value="1"/>
</dbReference>
<dbReference type="PANTHER" id="PTHR30461">
    <property type="entry name" value="DNA-INVERTASE FROM LAMBDOID PROPHAGE"/>
    <property type="match status" value="1"/>
</dbReference>
<accession>A0A379DFN1</accession>
<name>A0A379DFN1_9PAST</name>
<proteinExistence type="predicted"/>
<dbReference type="SUPFAM" id="SSF53041">
    <property type="entry name" value="Resolvase-like"/>
    <property type="match status" value="1"/>
</dbReference>
<dbReference type="InterPro" id="IPR036162">
    <property type="entry name" value="Resolvase-like_N_sf"/>
</dbReference>
<evidence type="ECO:0000259" key="3">
    <source>
        <dbReference type="PROSITE" id="PS51736"/>
    </source>
</evidence>
<dbReference type="Pfam" id="PF00239">
    <property type="entry name" value="Resolvase"/>
    <property type="match status" value="1"/>
</dbReference>
<dbReference type="OrthoDB" id="9786476at2"/>
<dbReference type="EMBL" id="UGTA01000002">
    <property type="protein sequence ID" value="SUB76395.1"/>
    <property type="molecule type" value="Genomic_DNA"/>
</dbReference>
<dbReference type="Gene3D" id="3.40.50.1390">
    <property type="entry name" value="Resolvase, N-terminal catalytic domain"/>
    <property type="match status" value="1"/>
</dbReference>